<dbReference type="UniPathway" id="UPA00031">
    <property type="reaction ID" value="UER00007"/>
</dbReference>
<dbReference type="GO" id="GO:0005524">
    <property type="term" value="F:ATP binding"/>
    <property type="evidence" value="ECO:0007669"/>
    <property type="project" value="UniProtKB-KW"/>
</dbReference>
<dbReference type="NCBIfam" id="TIGR03188">
    <property type="entry name" value="histidine_hisI"/>
    <property type="match status" value="1"/>
</dbReference>
<evidence type="ECO:0000256" key="3">
    <source>
        <dbReference type="ARBA" id="ARBA00009392"/>
    </source>
</evidence>
<organism evidence="10 11">
    <name type="scientific">Pannonibacter tanglangensis</name>
    <dbReference type="NCBI Taxonomy" id="2750084"/>
    <lineage>
        <taxon>Bacteria</taxon>
        <taxon>Pseudomonadati</taxon>
        <taxon>Pseudomonadota</taxon>
        <taxon>Alphaproteobacteria</taxon>
        <taxon>Hyphomicrobiales</taxon>
        <taxon>Stappiaceae</taxon>
        <taxon>Pannonibacter</taxon>
    </lineage>
</organism>
<dbReference type="Gene3D" id="1.10.287.1080">
    <property type="entry name" value="MazG-like"/>
    <property type="match status" value="1"/>
</dbReference>
<evidence type="ECO:0000256" key="8">
    <source>
        <dbReference type="ARBA" id="ARBA00023102"/>
    </source>
</evidence>
<keyword evidence="7 9" id="KW-0067">ATP-binding</keyword>
<proteinExistence type="inferred from homology"/>
<comment type="caution">
    <text evidence="10">The sequence shown here is derived from an EMBL/GenBank/DDBJ whole genome shotgun (WGS) entry which is preliminary data.</text>
</comment>
<keyword evidence="4 9" id="KW-0028">Amino-acid biosynthesis</keyword>
<dbReference type="PANTHER" id="PTHR42945">
    <property type="entry name" value="HISTIDINE BIOSYNTHESIS BIFUNCTIONAL PROTEIN"/>
    <property type="match status" value="1"/>
</dbReference>
<keyword evidence="8 9" id="KW-0368">Histidine biosynthesis</keyword>
<evidence type="ECO:0000256" key="7">
    <source>
        <dbReference type="ARBA" id="ARBA00022840"/>
    </source>
</evidence>
<dbReference type="SUPFAM" id="SSF101386">
    <property type="entry name" value="all-alpha NTP pyrophosphatases"/>
    <property type="match status" value="1"/>
</dbReference>
<comment type="catalytic activity">
    <reaction evidence="1 9">
        <text>1-(5-phospho-beta-D-ribosyl)-ATP + H2O = 1-(5-phospho-beta-D-ribosyl)-5'-AMP + diphosphate + H(+)</text>
        <dbReference type="Rhea" id="RHEA:22828"/>
        <dbReference type="ChEBI" id="CHEBI:15377"/>
        <dbReference type="ChEBI" id="CHEBI:15378"/>
        <dbReference type="ChEBI" id="CHEBI:33019"/>
        <dbReference type="ChEBI" id="CHEBI:59457"/>
        <dbReference type="ChEBI" id="CHEBI:73183"/>
        <dbReference type="EC" id="3.6.1.31"/>
    </reaction>
</comment>
<dbReference type="AlphaFoldDB" id="A0A7X5F7X9"/>
<dbReference type="GO" id="GO:0004636">
    <property type="term" value="F:phosphoribosyl-ATP diphosphatase activity"/>
    <property type="evidence" value="ECO:0007669"/>
    <property type="project" value="UniProtKB-UniRule"/>
</dbReference>
<comment type="pathway">
    <text evidence="2 9">Amino-acid biosynthesis; L-histidine biosynthesis; L-histidine from 5-phospho-alpha-D-ribose 1-diphosphate: step 2/9.</text>
</comment>
<name>A0A7X5F7X9_9HYPH</name>
<dbReference type="EMBL" id="JAABLQ010000003">
    <property type="protein sequence ID" value="NBN80124.1"/>
    <property type="molecule type" value="Genomic_DNA"/>
</dbReference>
<evidence type="ECO:0000256" key="4">
    <source>
        <dbReference type="ARBA" id="ARBA00022605"/>
    </source>
</evidence>
<keyword evidence="11" id="KW-1185">Reference proteome</keyword>
<dbReference type="Pfam" id="PF01503">
    <property type="entry name" value="PRA-PH"/>
    <property type="match status" value="1"/>
</dbReference>
<dbReference type="EC" id="3.6.1.31" evidence="9"/>
<reference evidence="11" key="1">
    <citation type="submission" date="2020-01" db="EMBL/GenBank/DDBJ databases">
        <authorList>
            <person name="Fang Y."/>
            <person name="Sun R."/>
            <person name="Nie L."/>
            <person name="He J."/>
            <person name="Hao L."/>
            <person name="Wang L."/>
            <person name="Su S."/>
            <person name="Lv E."/>
            <person name="Zhang Z."/>
            <person name="Xie R."/>
            <person name="Liu H."/>
        </authorList>
    </citation>
    <scope>NUCLEOTIDE SEQUENCE [LARGE SCALE GENOMIC DNA]</scope>
    <source>
        <strain evidence="11">XCT-53</strain>
    </source>
</reference>
<protein>
    <recommendedName>
        <fullName evidence="9">Phosphoribosyl-ATP pyrophosphatase</fullName>
        <shortName evidence="9">PRA-PH</shortName>
        <ecNumber evidence="9">3.6.1.31</ecNumber>
    </recommendedName>
</protein>
<evidence type="ECO:0000313" key="10">
    <source>
        <dbReference type="EMBL" id="NBN80124.1"/>
    </source>
</evidence>
<dbReference type="NCBIfam" id="NF001613">
    <property type="entry name" value="PRK00400.1-5"/>
    <property type="match status" value="1"/>
</dbReference>
<dbReference type="Proteomes" id="UP000586722">
    <property type="component" value="Unassembled WGS sequence"/>
</dbReference>
<evidence type="ECO:0000256" key="5">
    <source>
        <dbReference type="ARBA" id="ARBA00022741"/>
    </source>
</evidence>
<dbReference type="GO" id="GO:0000105">
    <property type="term" value="P:L-histidine biosynthetic process"/>
    <property type="evidence" value="ECO:0007669"/>
    <property type="project" value="UniProtKB-UniRule"/>
</dbReference>
<dbReference type="InterPro" id="IPR021130">
    <property type="entry name" value="PRib-ATP_PPHydrolase-like"/>
</dbReference>
<dbReference type="InterPro" id="IPR008179">
    <property type="entry name" value="HisE"/>
</dbReference>
<comment type="similarity">
    <text evidence="3 9">Belongs to the PRA-PH family.</text>
</comment>
<keyword evidence="6 9" id="KW-0378">Hydrolase</keyword>
<evidence type="ECO:0000256" key="1">
    <source>
        <dbReference type="ARBA" id="ARBA00001460"/>
    </source>
</evidence>
<accession>A0A7X5F7X9</accession>
<dbReference type="PANTHER" id="PTHR42945:SF1">
    <property type="entry name" value="HISTIDINE BIOSYNTHESIS BIFUNCTIONAL PROTEIN HIS7"/>
    <property type="match status" value="1"/>
</dbReference>
<dbReference type="HAMAP" id="MF_01020">
    <property type="entry name" value="HisE"/>
    <property type="match status" value="1"/>
</dbReference>
<keyword evidence="9" id="KW-0963">Cytoplasm</keyword>
<dbReference type="RefSeq" id="WP_161677641.1">
    <property type="nucleotide sequence ID" value="NZ_JAABLP010000005.1"/>
</dbReference>
<gene>
    <name evidence="9" type="primary">hisE</name>
    <name evidence="10" type="ORF">GWI72_17740</name>
</gene>
<dbReference type="CDD" id="cd11534">
    <property type="entry name" value="NTP-PPase_HisIE_like"/>
    <property type="match status" value="1"/>
</dbReference>
<keyword evidence="5 9" id="KW-0547">Nucleotide-binding</keyword>
<evidence type="ECO:0000256" key="6">
    <source>
        <dbReference type="ARBA" id="ARBA00022801"/>
    </source>
</evidence>
<evidence type="ECO:0000256" key="9">
    <source>
        <dbReference type="HAMAP-Rule" id="MF_01020"/>
    </source>
</evidence>
<comment type="subcellular location">
    <subcellularLocation>
        <location evidence="9">Cytoplasm</location>
    </subcellularLocation>
</comment>
<dbReference type="GO" id="GO:0005737">
    <property type="term" value="C:cytoplasm"/>
    <property type="evidence" value="ECO:0007669"/>
    <property type="project" value="UniProtKB-SubCell"/>
</dbReference>
<sequence>MTAFTLADLDAIVAARAASEDETSYTRKLVGKGVGKCAQKLGEEAVEAAIAAVQGDRDGLTGEAADLLYHLLVVLRVCDVPLSAVMAELASRTGRTGLEEKASRPAD</sequence>
<evidence type="ECO:0000313" key="11">
    <source>
        <dbReference type="Proteomes" id="UP000586722"/>
    </source>
</evidence>
<evidence type="ECO:0000256" key="2">
    <source>
        <dbReference type="ARBA" id="ARBA00005204"/>
    </source>
</evidence>